<evidence type="ECO:0000313" key="4">
    <source>
        <dbReference type="Proteomes" id="UP000598360"/>
    </source>
</evidence>
<dbReference type="InterPro" id="IPR003399">
    <property type="entry name" value="Mce/MlaD"/>
</dbReference>
<dbReference type="InterPro" id="IPR024516">
    <property type="entry name" value="Mce_C"/>
</dbReference>
<proteinExistence type="predicted"/>
<name>A0A929B9A2_9PSEU</name>
<dbReference type="PANTHER" id="PTHR33371">
    <property type="entry name" value="INTERMEMBRANE PHOSPHOLIPID TRANSPORT SYSTEM BINDING PROTEIN MLAD-RELATED"/>
    <property type="match status" value="1"/>
</dbReference>
<evidence type="ECO:0000259" key="1">
    <source>
        <dbReference type="Pfam" id="PF02470"/>
    </source>
</evidence>
<dbReference type="InterPro" id="IPR005693">
    <property type="entry name" value="Mce"/>
</dbReference>
<sequence length="331" mass="35102">MKRTPWFRLTAFVLVAVLSGVVVVNTLHNPVAESTREYHAVFSNAEGLHPGSDVMIAGVRVGAVDDVELRDGNAFVTFDVAQDQQLPGTGMAVVRYADMLGGRFLSLTSGRGGAPLDEGATIPLDRTRGPLDLTSLLNGFKPLFDAIDPQEVNELSARIVGVFDGESGTIAELLAQVVAVTSTISEHDQVIGEVVSNLDQVLGTMNRNQDEMRGLITGLDELTSEAAHNRGQIAETLDSGSALAGSLSDALGEIGPGLSHDVRSMRQVTDSLVRNQEEMEGTMQNLPPFLHAINRAGGYGSWINVYICNLSVSVGGEPLSLGAGPHSEVCR</sequence>
<feature type="domain" description="Mce/MlaD" evidence="1">
    <location>
        <begin position="35"/>
        <end position="110"/>
    </location>
</feature>
<evidence type="ECO:0000259" key="2">
    <source>
        <dbReference type="Pfam" id="PF11887"/>
    </source>
</evidence>
<dbReference type="GO" id="GO:0005576">
    <property type="term" value="C:extracellular region"/>
    <property type="evidence" value="ECO:0007669"/>
    <property type="project" value="TreeGrafter"/>
</dbReference>
<dbReference type="Pfam" id="PF02470">
    <property type="entry name" value="MlaD"/>
    <property type="match status" value="1"/>
</dbReference>
<evidence type="ECO:0000313" key="3">
    <source>
        <dbReference type="EMBL" id="MBE9373781.1"/>
    </source>
</evidence>
<dbReference type="Pfam" id="PF11887">
    <property type="entry name" value="Mce4_CUP1"/>
    <property type="match status" value="1"/>
</dbReference>
<dbReference type="GO" id="GO:0051701">
    <property type="term" value="P:biological process involved in interaction with host"/>
    <property type="evidence" value="ECO:0007669"/>
    <property type="project" value="TreeGrafter"/>
</dbReference>
<comment type="caution">
    <text evidence="3">The sequence shown here is derived from an EMBL/GenBank/DDBJ whole genome shotgun (WGS) entry which is preliminary data.</text>
</comment>
<protein>
    <submittedName>
        <fullName evidence="3">MCE family protein</fullName>
    </submittedName>
</protein>
<accession>A0A929B9A2</accession>
<dbReference type="RefSeq" id="WP_193927214.1">
    <property type="nucleotide sequence ID" value="NZ_JADEYC010000007.1"/>
</dbReference>
<dbReference type="AlphaFoldDB" id="A0A929B9A2"/>
<dbReference type="NCBIfam" id="TIGR00996">
    <property type="entry name" value="Mtu_fam_mce"/>
    <property type="match status" value="1"/>
</dbReference>
<dbReference type="EMBL" id="JADEYC010000007">
    <property type="protein sequence ID" value="MBE9373781.1"/>
    <property type="molecule type" value="Genomic_DNA"/>
</dbReference>
<reference evidence="3" key="1">
    <citation type="submission" date="2020-10" db="EMBL/GenBank/DDBJ databases">
        <title>Diversity and distribution of actinomycetes associated with coral in the coast of Hainan.</title>
        <authorList>
            <person name="Li F."/>
        </authorList>
    </citation>
    <scope>NUCLEOTIDE SEQUENCE</scope>
    <source>
        <strain evidence="3">HNM0983</strain>
    </source>
</reference>
<dbReference type="InterPro" id="IPR052336">
    <property type="entry name" value="MlaD_Phospholipid_Transporter"/>
</dbReference>
<organism evidence="3 4">
    <name type="scientific">Saccharopolyspora montiporae</name>
    <dbReference type="NCBI Taxonomy" id="2781240"/>
    <lineage>
        <taxon>Bacteria</taxon>
        <taxon>Bacillati</taxon>
        <taxon>Actinomycetota</taxon>
        <taxon>Actinomycetes</taxon>
        <taxon>Pseudonocardiales</taxon>
        <taxon>Pseudonocardiaceae</taxon>
        <taxon>Saccharopolyspora</taxon>
    </lineage>
</organism>
<gene>
    <name evidence="3" type="ORF">IQ251_04885</name>
</gene>
<dbReference type="PANTHER" id="PTHR33371:SF17">
    <property type="entry name" value="MCE-FAMILY PROTEIN MCE1B"/>
    <property type="match status" value="1"/>
</dbReference>
<feature type="domain" description="Mammalian cell entry C-terminal" evidence="2">
    <location>
        <begin position="114"/>
        <end position="301"/>
    </location>
</feature>
<dbReference type="Proteomes" id="UP000598360">
    <property type="component" value="Unassembled WGS sequence"/>
</dbReference>
<keyword evidence="4" id="KW-1185">Reference proteome</keyword>